<feature type="transmembrane region" description="Helical" evidence="1">
    <location>
        <begin position="64"/>
        <end position="87"/>
    </location>
</feature>
<evidence type="ECO:0000313" key="2">
    <source>
        <dbReference type="EMBL" id="MED6163867.1"/>
    </source>
</evidence>
<protein>
    <submittedName>
        <fullName evidence="2">Uncharacterized protein</fullName>
    </submittedName>
</protein>
<evidence type="ECO:0000256" key="1">
    <source>
        <dbReference type="SAM" id="Phobius"/>
    </source>
</evidence>
<accession>A0ABU6URA9</accession>
<comment type="caution">
    <text evidence="2">The sequence shown here is derived from an EMBL/GenBank/DDBJ whole genome shotgun (WGS) entry which is preliminary data.</text>
</comment>
<feature type="non-terminal residue" evidence="2">
    <location>
        <position position="107"/>
    </location>
</feature>
<sequence>MENAATYFKSSNVQEDYHCLKYRRQVSFLNCLIHPFPNGSIRACLRNHLQTARLFYSNHMSQSYLYHLTVTLFLELTMSLNLLFIVLGSANLNPWQGATDSAFLKRS</sequence>
<gene>
    <name evidence="2" type="ORF">PIB30_084141</name>
</gene>
<reference evidence="2 3" key="1">
    <citation type="journal article" date="2023" name="Plants (Basel)">
        <title>Bridging the Gap: Combining Genomics and Transcriptomics Approaches to Understand Stylosanthes scabra, an Orphan Legume from the Brazilian Caatinga.</title>
        <authorList>
            <person name="Ferreira-Neto J.R.C."/>
            <person name="da Silva M.D."/>
            <person name="Binneck E."/>
            <person name="de Melo N.F."/>
            <person name="da Silva R.H."/>
            <person name="de Melo A.L.T.M."/>
            <person name="Pandolfi V."/>
            <person name="Bustamante F.O."/>
            <person name="Brasileiro-Vidal A.C."/>
            <person name="Benko-Iseppon A.M."/>
        </authorList>
    </citation>
    <scope>NUCLEOTIDE SEQUENCE [LARGE SCALE GENOMIC DNA]</scope>
    <source>
        <tissue evidence="2">Leaves</tissue>
    </source>
</reference>
<dbReference type="Proteomes" id="UP001341840">
    <property type="component" value="Unassembled WGS sequence"/>
</dbReference>
<evidence type="ECO:0000313" key="3">
    <source>
        <dbReference type="Proteomes" id="UP001341840"/>
    </source>
</evidence>
<keyword evidence="1" id="KW-0812">Transmembrane</keyword>
<dbReference type="EMBL" id="JASCZI010122184">
    <property type="protein sequence ID" value="MED6163867.1"/>
    <property type="molecule type" value="Genomic_DNA"/>
</dbReference>
<organism evidence="2 3">
    <name type="scientific">Stylosanthes scabra</name>
    <dbReference type="NCBI Taxonomy" id="79078"/>
    <lineage>
        <taxon>Eukaryota</taxon>
        <taxon>Viridiplantae</taxon>
        <taxon>Streptophyta</taxon>
        <taxon>Embryophyta</taxon>
        <taxon>Tracheophyta</taxon>
        <taxon>Spermatophyta</taxon>
        <taxon>Magnoliopsida</taxon>
        <taxon>eudicotyledons</taxon>
        <taxon>Gunneridae</taxon>
        <taxon>Pentapetalae</taxon>
        <taxon>rosids</taxon>
        <taxon>fabids</taxon>
        <taxon>Fabales</taxon>
        <taxon>Fabaceae</taxon>
        <taxon>Papilionoideae</taxon>
        <taxon>50 kb inversion clade</taxon>
        <taxon>dalbergioids sensu lato</taxon>
        <taxon>Dalbergieae</taxon>
        <taxon>Pterocarpus clade</taxon>
        <taxon>Stylosanthes</taxon>
    </lineage>
</organism>
<name>A0ABU6URA9_9FABA</name>
<proteinExistence type="predicted"/>
<keyword evidence="3" id="KW-1185">Reference proteome</keyword>
<keyword evidence="1" id="KW-1133">Transmembrane helix</keyword>
<keyword evidence="1" id="KW-0472">Membrane</keyword>